<sequence>MADEKSSVFQFLEQKYGYFHCKDCKTPMGERVCVVILGVTRSILNKLCRKCQKGFNPYRVEAIQCQ</sequence>
<dbReference type="PANTHER" id="PTHR31054:SF5">
    <property type="entry name" value="PROTEIN ZAR1-LIKE"/>
    <property type="match status" value="1"/>
</dbReference>
<organism evidence="1 2">
    <name type="scientific">Ranitomeya imitator</name>
    <name type="common">mimic poison frog</name>
    <dbReference type="NCBI Taxonomy" id="111125"/>
    <lineage>
        <taxon>Eukaryota</taxon>
        <taxon>Metazoa</taxon>
        <taxon>Chordata</taxon>
        <taxon>Craniata</taxon>
        <taxon>Vertebrata</taxon>
        <taxon>Euteleostomi</taxon>
        <taxon>Amphibia</taxon>
        <taxon>Batrachia</taxon>
        <taxon>Anura</taxon>
        <taxon>Neobatrachia</taxon>
        <taxon>Hyloidea</taxon>
        <taxon>Dendrobatidae</taxon>
        <taxon>Dendrobatinae</taxon>
        <taxon>Ranitomeya</taxon>
    </lineage>
</organism>
<dbReference type="Proteomes" id="UP001176940">
    <property type="component" value="Unassembled WGS sequence"/>
</dbReference>
<dbReference type="InterPro" id="IPR026775">
    <property type="entry name" value="Zar1"/>
</dbReference>
<protein>
    <submittedName>
        <fullName evidence="1">Uncharacterized protein</fullName>
    </submittedName>
</protein>
<evidence type="ECO:0000313" key="2">
    <source>
        <dbReference type="Proteomes" id="UP001176940"/>
    </source>
</evidence>
<evidence type="ECO:0000313" key="1">
    <source>
        <dbReference type="EMBL" id="CAJ0965012.1"/>
    </source>
</evidence>
<proteinExistence type="predicted"/>
<reference evidence="1" key="1">
    <citation type="submission" date="2023-07" db="EMBL/GenBank/DDBJ databases">
        <authorList>
            <person name="Stuckert A."/>
        </authorList>
    </citation>
    <scope>NUCLEOTIDE SEQUENCE</scope>
</reference>
<dbReference type="EMBL" id="CAUEEQ010064703">
    <property type="protein sequence ID" value="CAJ0965012.1"/>
    <property type="molecule type" value="Genomic_DNA"/>
</dbReference>
<gene>
    <name evidence="1" type="ORF">RIMI_LOCUS19863710</name>
</gene>
<name>A0ABN9MHE7_9NEOB</name>
<keyword evidence="2" id="KW-1185">Reference proteome</keyword>
<accession>A0ABN9MHE7</accession>
<dbReference type="PANTHER" id="PTHR31054">
    <property type="entry name" value="ZYGOTE ARREST PROTEIN 1-LIKE ISOFORM X1"/>
    <property type="match status" value="1"/>
</dbReference>
<feature type="non-terminal residue" evidence="1">
    <location>
        <position position="66"/>
    </location>
</feature>
<comment type="caution">
    <text evidence="1">The sequence shown here is derived from an EMBL/GenBank/DDBJ whole genome shotgun (WGS) entry which is preliminary data.</text>
</comment>